<keyword evidence="3" id="KW-1185">Reference proteome</keyword>
<keyword evidence="1" id="KW-1133">Transmembrane helix</keyword>
<evidence type="ECO:0000313" key="2">
    <source>
        <dbReference type="EMBL" id="KAJ4426553.1"/>
    </source>
</evidence>
<name>A0ABQ8RXU0_PERAM</name>
<protein>
    <submittedName>
        <fullName evidence="2">Uncharacterized protein</fullName>
    </submittedName>
</protein>
<proteinExistence type="predicted"/>
<sequence length="247" mass="28840">MQKCCYLYEVPSEVLRRLVRTTATYTLSDNDPITSVRVLETTETRDEEDGSVDDDYVYFYVAMSFGFIDMKSSTKTSLTSSERRNVNPVVKTFVLQLLWTYRHSNALPSLSRVEQILIRNISNLIDTGFQPVIPEYLSIYLMAFLGIFFRMVYKCELKTNEKYLPLLKHHRLDLHIMVDPTMHLILKHPEPMFLSQSESPSFTTIQKNRRSVTLMVRDVACICERYHTKRVVQCFDATLLVRDVPLM</sequence>
<dbReference type="EMBL" id="JAJSOF020000040">
    <property type="protein sequence ID" value="KAJ4426553.1"/>
    <property type="molecule type" value="Genomic_DNA"/>
</dbReference>
<gene>
    <name evidence="2" type="ORF">ANN_27367</name>
</gene>
<reference evidence="2 3" key="1">
    <citation type="journal article" date="2022" name="Allergy">
        <title>Genome assembly and annotation of Periplaneta americana reveal a comprehensive cockroach allergen profile.</title>
        <authorList>
            <person name="Wang L."/>
            <person name="Xiong Q."/>
            <person name="Saelim N."/>
            <person name="Wang L."/>
            <person name="Nong W."/>
            <person name="Wan A.T."/>
            <person name="Shi M."/>
            <person name="Liu X."/>
            <person name="Cao Q."/>
            <person name="Hui J.H.L."/>
            <person name="Sookrung N."/>
            <person name="Leung T.F."/>
            <person name="Tungtrongchitr A."/>
            <person name="Tsui S.K.W."/>
        </authorList>
    </citation>
    <scope>NUCLEOTIDE SEQUENCE [LARGE SCALE GENOMIC DNA]</scope>
    <source>
        <tissue evidence="2">Whole body-01</tissue>
    </source>
</reference>
<evidence type="ECO:0000256" key="1">
    <source>
        <dbReference type="SAM" id="Phobius"/>
    </source>
</evidence>
<keyword evidence="1" id="KW-0812">Transmembrane</keyword>
<dbReference type="Proteomes" id="UP001148838">
    <property type="component" value="Unassembled WGS sequence"/>
</dbReference>
<organism evidence="2 3">
    <name type="scientific">Periplaneta americana</name>
    <name type="common">American cockroach</name>
    <name type="synonym">Blatta americana</name>
    <dbReference type="NCBI Taxonomy" id="6978"/>
    <lineage>
        <taxon>Eukaryota</taxon>
        <taxon>Metazoa</taxon>
        <taxon>Ecdysozoa</taxon>
        <taxon>Arthropoda</taxon>
        <taxon>Hexapoda</taxon>
        <taxon>Insecta</taxon>
        <taxon>Pterygota</taxon>
        <taxon>Neoptera</taxon>
        <taxon>Polyneoptera</taxon>
        <taxon>Dictyoptera</taxon>
        <taxon>Blattodea</taxon>
        <taxon>Blattoidea</taxon>
        <taxon>Blattidae</taxon>
        <taxon>Blattinae</taxon>
        <taxon>Periplaneta</taxon>
    </lineage>
</organism>
<comment type="caution">
    <text evidence="2">The sequence shown here is derived from an EMBL/GenBank/DDBJ whole genome shotgun (WGS) entry which is preliminary data.</text>
</comment>
<accession>A0ABQ8RXU0</accession>
<keyword evidence="1" id="KW-0472">Membrane</keyword>
<feature type="transmembrane region" description="Helical" evidence="1">
    <location>
        <begin position="136"/>
        <end position="153"/>
    </location>
</feature>
<evidence type="ECO:0000313" key="3">
    <source>
        <dbReference type="Proteomes" id="UP001148838"/>
    </source>
</evidence>